<keyword evidence="9" id="KW-1185">Reference proteome</keyword>
<evidence type="ECO:0000256" key="4">
    <source>
        <dbReference type="ARBA" id="ARBA00023163"/>
    </source>
</evidence>
<keyword evidence="2" id="KW-0805">Transcription regulation</keyword>
<accession>A0A2P6PPT6</accession>
<feature type="compositionally biased region" description="Basic and acidic residues" evidence="6">
    <location>
        <begin position="178"/>
        <end position="193"/>
    </location>
</feature>
<dbReference type="PROSITE" id="PS51005">
    <property type="entry name" value="NAC"/>
    <property type="match status" value="1"/>
</dbReference>
<dbReference type="GO" id="GO:0005634">
    <property type="term" value="C:nucleus"/>
    <property type="evidence" value="ECO:0007669"/>
    <property type="project" value="UniProtKB-SubCell"/>
</dbReference>
<feature type="compositionally biased region" description="Polar residues" evidence="6">
    <location>
        <begin position="274"/>
        <end position="286"/>
    </location>
</feature>
<dbReference type="GO" id="GO:0003677">
    <property type="term" value="F:DNA binding"/>
    <property type="evidence" value="ECO:0007669"/>
    <property type="project" value="UniProtKB-KW"/>
</dbReference>
<evidence type="ECO:0000259" key="7">
    <source>
        <dbReference type="PROSITE" id="PS51005"/>
    </source>
</evidence>
<organism evidence="8 9">
    <name type="scientific">Rosa chinensis</name>
    <name type="common">China rose</name>
    <dbReference type="NCBI Taxonomy" id="74649"/>
    <lineage>
        <taxon>Eukaryota</taxon>
        <taxon>Viridiplantae</taxon>
        <taxon>Streptophyta</taxon>
        <taxon>Embryophyta</taxon>
        <taxon>Tracheophyta</taxon>
        <taxon>Spermatophyta</taxon>
        <taxon>Magnoliopsida</taxon>
        <taxon>eudicotyledons</taxon>
        <taxon>Gunneridae</taxon>
        <taxon>Pentapetalae</taxon>
        <taxon>rosids</taxon>
        <taxon>fabids</taxon>
        <taxon>Rosales</taxon>
        <taxon>Rosaceae</taxon>
        <taxon>Rosoideae</taxon>
        <taxon>Rosoideae incertae sedis</taxon>
        <taxon>Rosa</taxon>
    </lineage>
</organism>
<feature type="region of interest" description="Disordered" evidence="6">
    <location>
        <begin position="157"/>
        <end position="193"/>
    </location>
</feature>
<dbReference type="Gene3D" id="2.170.150.80">
    <property type="entry name" value="NAC domain"/>
    <property type="match status" value="1"/>
</dbReference>
<name>A0A2P6PPT6_ROSCH</name>
<reference evidence="8 9" key="1">
    <citation type="journal article" date="2018" name="Nat. Genet.">
        <title>The Rosa genome provides new insights in the design of modern roses.</title>
        <authorList>
            <person name="Bendahmane M."/>
        </authorList>
    </citation>
    <scope>NUCLEOTIDE SEQUENCE [LARGE SCALE GENOMIC DNA]</scope>
    <source>
        <strain evidence="9">cv. Old Blush</strain>
    </source>
</reference>
<comment type="caution">
    <text evidence="8">The sequence shown here is derived from an EMBL/GenBank/DDBJ whole genome shotgun (WGS) entry which is preliminary data.</text>
</comment>
<dbReference type="Proteomes" id="UP000238479">
    <property type="component" value="Chromosome 6"/>
</dbReference>
<dbReference type="InterPro" id="IPR003441">
    <property type="entry name" value="NAC-dom"/>
</dbReference>
<gene>
    <name evidence="8" type="ORF">RchiOBHm_Chr6g0266631</name>
</gene>
<evidence type="ECO:0000256" key="1">
    <source>
        <dbReference type="ARBA" id="ARBA00004123"/>
    </source>
</evidence>
<sequence>MGYPIGYRFHPTDEELIGYFLYHRARMGNQFHSNEISEYSEFYGQEEPWVVWDKNGGSSVDDGEPLFFFTKRKKLNPNSKRFDRKVGSGTWSGQFSREVVAENRDTGCRITGMRREFRYEGGCDPEQNNSWLMQEYELCATDVLVLCTLKKNLRKARSSTSTATTSSSQTNGKKRKRIVDNQPRKTKAVRSEKAETCEEQQSTICVDLTDLEETNSESRDHQLLQVVDEDYHPELYLELHPDLVQSNEHLFFMEELFAPSPLNVQDPLPHLESNESQSQDQSYVSTNDQFQDHSYEDNSFMSFLSTEFQHQLGEDNNFSFVSSDQFLDCNDLTW</sequence>
<evidence type="ECO:0000256" key="5">
    <source>
        <dbReference type="ARBA" id="ARBA00023242"/>
    </source>
</evidence>
<dbReference type="OMA" id="PQIVESQ"/>
<dbReference type="EMBL" id="PDCK01000044">
    <property type="protein sequence ID" value="PRQ23912.1"/>
    <property type="molecule type" value="Genomic_DNA"/>
</dbReference>
<feature type="region of interest" description="Disordered" evidence="6">
    <location>
        <begin position="263"/>
        <end position="286"/>
    </location>
</feature>
<dbReference type="OrthoDB" id="1658620at2759"/>
<dbReference type="PANTHER" id="PTHR31989">
    <property type="entry name" value="NAC DOMAIN-CONTAINING PROTEIN 82-RELATED"/>
    <property type="match status" value="1"/>
</dbReference>
<evidence type="ECO:0000256" key="3">
    <source>
        <dbReference type="ARBA" id="ARBA00023125"/>
    </source>
</evidence>
<keyword evidence="3" id="KW-0238">DNA-binding</keyword>
<dbReference type="AlphaFoldDB" id="A0A2P6PPT6"/>
<protein>
    <submittedName>
        <fullName evidence="8">Putative transcription factor NAM family</fullName>
    </submittedName>
</protein>
<keyword evidence="5" id="KW-0539">Nucleus</keyword>
<evidence type="ECO:0000313" key="8">
    <source>
        <dbReference type="EMBL" id="PRQ23912.1"/>
    </source>
</evidence>
<feature type="compositionally biased region" description="Low complexity" evidence="6">
    <location>
        <begin position="158"/>
        <end position="170"/>
    </location>
</feature>
<feature type="domain" description="NAC" evidence="7">
    <location>
        <begin position="3"/>
        <end position="155"/>
    </location>
</feature>
<evidence type="ECO:0000313" key="9">
    <source>
        <dbReference type="Proteomes" id="UP000238479"/>
    </source>
</evidence>
<dbReference type="Pfam" id="PF02365">
    <property type="entry name" value="NAM"/>
    <property type="match status" value="1"/>
</dbReference>
<dbReference type="Gramene" id="PRQ23912">
    <property type="protein sequence ID" value="PRQ23912"/>
    <property type="gene ID" value="RchiOBHm_Chr6g0266631"/>
</dbReference>
<evidence type="ECO:0000256" key="6">
    <source>
        <dbReference type="SAM" id="MobiDB-lite"/>
    </source>
</evidence>
<comment type="subcellular location">
    <subcellularLocation>
        <location evidence="1">Nucleus</location>
    </subcellularLocation>
</comment>
<dbReference type="STRING" id="74649.A0A2P6PPT6"/>
<dbReference type="GO" id="GO:0006355">
    <property type="term" value="P:regulation of DNA-templated transcription"/>
    <property type="evidence" value="ECO:0007669"/>
    <property type="project" value="InterPro"/>
</dbReference>
<evidence type="ECO:0000256" key="2">
    <source>
        <dbReference type="ARBA" id="ARBA00023015"/>
    </source>
</evidence>
<keyword evidence="4" id="KW-0804">Transcription</keyword>
<dbReference type="InterPro" id="IPR036093">
    <property type="entry name" value="NAC_dom_sf"/>
</dbReference>
<proteinExistence type="predicted"/>
<dbReference type="SUPFAM" id="SSF101941">
    <property type="entry name" value="NAC domain"/>
    <property type="match status" value="1"/>
</dbReference>